<dbReference type="Proteomes" id="UP001607303">
    <property type="component" value="Unassembled WGS sequence"/>
</dbReference>
<keyword evidence="2" id="KW-1185">Reference proteome</keyword>
<evidence type="ECO:0000313" key="1">
    <source>
        <dbReference type="EMBL" id="KAL2731608.1"/>
    </source>
</evidence>
<organism evidence="1 2">
    <name type="scientific">Vespula maculifrons</name>
    <name type="common">Eastern yellow jacket</name>
    <name type="synonym">Wasp</name>
    <dbReference type="NCBI Taxonomy" id="7453"/>
    <lineage>
        <taxon>Eukaryota</taxon>
        <taxon>Metazoa</taxon>
        <taxon>Ecdysozoa</taxon>
        <taxon>Arthropoda</taxon>
        <taxon>Hexapoda</taxon>
        <taxon>Insecta</taxon>
        <taxon>Pterygota</taxon>
        <taxon>Neoptera</taxon>
        <taxon>Endopterygota</taxon>
        <taxon>Hymenoptera</taxon>
        <taxon>Apocrita</taxon>
        <taxon>Aculeata</taxon>
        <taxon>Vespoidea</taxon>
        <taxon>Vespidae</taxon>
        <taxon>Vespinae</taxon>
        <taxon>Vespula</taxon>
    </lineage>
</organism>
<sequence>MWTTMTTTQTTTTAINLLYSNYPKRFLRHSIYVEYDSVESISFSYGSYKLRNRSTNSRLKENNLPLITKFYCKRFLIVGPRV</sequence>
<accession>A0ABD2BFU1</accession>
<comment type="caution">
    <text evidence="1">The sequence shown here is derived from an EMBL/GenBank/DDBJ whole genome shotgun (WGS) entry which is preliminary data.</text>
</comment>
<protein>
    <submittedName>
        <fullName evidence="1">Uncharacterized protein</fullName>
    </submittedName>
</protein>
<dbReference type="AlphaFoldDB" id="A0ABD2BFU1"/>
<evidence type="ECO:0000313" key="2">
    <source>
        <dbReference type="Proteomes" id="UP001607303"/>
    </source>
</evidence>
<reference evidence="1 2" key="1">
    <citation type="journal article" date="2024" name="Ann. Entomol. Soc. Am.">
        <title>Genomic analyses of the southern and eastern yellowjacket wasps (Hymenoptera: Vespidae) reveal evolutionary signatures of social life.</title>
        <authorList>
            <person name="Catto M.A."/>
            <person name="Caine P.B."/>
            <person name="Orr S.E."/>
            <person name="Hunt B.G."/>
            <person name="Goodisman M.A.D."/>
        </authorList>
    </citation>
    <scope>NUCLEOTIDE SEQUENCE [LARGE SCALE GENOMIC DNA]</scope>
    <source>
        <strain evidence="1">232</strain>
        <tissue evidence="1">Head and thorax</tissue>
    </source>
</reference>
<gene>
    <name evidence="1" type="ORF">V1477_015431</name>
</gene>
<proteinExistence type="predicted"/>
<name>A0ABD2BFU1_VESMC</name>
<dbReference type="EMBL" id="JAYRBN010000076">
    <property type="protein sequence ID" value="KAL2731608.1"/>
    <property type="molecule type" value="Genomic_DNA"/>
</dbReference>